<sequence length="140" mass="14967">MPAVIVIVLIILLKHNALPLHGGARKCQAAPVYNGGHSPIGKKSMGAATSITVENAASQQLMFSRLLLPFPHPFPLPRGEGAPVPIANPNAVHPLSLWERVRVRENPPSGSALTADADRPLSLRERVRVRETRTNAAGKA</sequence>
<evidence type="ECO:0000313" key="2">
    <source>
        <dbReference type="Proteomes" id="UP000217182"/>
    </source>
</evidence>
<accession>A0A250AX98</accession>
<dbReference type="EMBL" id="CP014136">
    <property type="protein sequence ID" value="ATA18534.1"/>
    <property type="molecule type" value="Genomic_DNA"/>
</dbReference>
<name>A0A250AX98_9GAMM</name>
<evidence type="ECO:0000313" key="1">
    <source>
        <dbReference type="EMBL" id="ATA18534.1"/>
    </source>
</evidence>
<keyword evidence="2" id="KW-1185">Reference proteome</keyword>
<gene>
    <name evidence="1" type="ORF">AWC35_03785</name>
</gene>
<protein>
    <submittedName>
        <fullName evidence="1">Uncharacterized protein</fullName>
    </submittedName>
</protein>
<proteinExistence type="predicted"/>
<dbReference type="Proteomes" id="UP000217182">
    <property type="component" value="Chromosome"/>
</dbReference>
<reference evidence="1 2" key="1">
    <citation type="submission" date="2016-01" db="EMBL/GenBank/DDBJ databases">
        <authorList>
            <person name="Oliw E.H."/>
        </authorList>
    </citation>
    <scope>NUCLEOTIDE SEQUENCE [LARGE SCALE GENOMIC DNA]</scope>
    <source>
        <strain evidence="1 2">FRB97</strain>
    </source>
</reference>
<dbReference type="KEGG" id="gqu:AWC35_03785"/>
<organism evidence="1 2">
    <name type="scientific">Gibbsiella quercinecans</name>
    <dbReference type="NCBI Taxonomy" id="929813"/>
    <lineage>
        <taxon>Bacteria</taxon>
        <taxon>Pseudomonadati</taxon>
        <taxon>Pseudomonadota</taxon>
        <taxon>Gammaproteobacteria</taxon>
        <taxon>Enterobacterales</taxon>
        <taxon>Yersiniaceae</taxon>
        <taxon>Gibbsiella</taxon>
    </lineage>
</organism>
<dbReference type="AlphaFoldDB" id="A0A250AX98"/>